<dbReference type="EMBL" id="CP042430">
    <property type="protein sequence ID" value="QEC48571.1"/>
    <property type="molecule type" value="Genomic_DNA"/>
</dbReference>
<accession>A0A5B8U6L1</accession>
<protein>
    <submittedName>
        <fullName evidence="1">Uncharacterized protein</fullName>
    </submittedName>
</protein>
<proteinExistence type="predicted"/>
<gene>
    <name evidence="1" type="ORF">FSW04_13995</name>
</gene>
<sequence>MVELGSRVDRGFAESLIGQPGFESYALLDCGDGDVITITVFRDAVGAQRSAVLAREWAKEHLDDLALTRREELLGEILVSRASEELLEPVHATSAGRFASLRRYTMASGSVPELMRGVDDVFADAIADLDGFVDFEVIDTGGGELLSVTVLRDRAMVLETDEMALRFVTERLSRFRLQRTEVVGGEVVVSRAVAEMLEPTHA</sequence>
<evidence type="ECO:0000313" key="2">
    <source>
        <dbReference type="Proteomes" id="UP000321805"/>
    </source>
</evidence>
<evidence type="ECO:0000313" key="1">
    <source>
        <dbReference type="EMBL" id="QEC48571.1"/>
    </source>
</evidence>
<dbReference type="KEGG" id="bsol:FSW04_13995"/>
<dbReference type="Proteomes" id="UP000321805">
    <property type="component" value="Chromosome"/>
</dbReference>
<dbReference type="AlphaFoldDB" id="A0A5B8U6L1"/>
<name>A0A5B8U6L1_9ACTN</name>
<dbReference type="RefSeq" id="WP_146920263.1">
    <property type="nucleotide sequence ID" value="NZ_CP042430.1"/>
</dbReference>
<organism evidence="1 2">
    <name type="scientific">Baekduia soli</name>
    <dbReference type="NCBI Taxonomy" id="496014"/>
    <lineage>
        <taxon>Bacteria</taxon>
        <taxon>Bacillati</taxon>
        <taxon>Actinomycetota</taxon>
        <taxon>Thermoleophilia</taxon>
        <taxon>Solirubrobacterales</taxon>
        <taxon>Baekduiaceae</taxon>
        <taxon>Baekduia</taxon>
    </lineage>
</organism>
<keyword evidence="2" id="KW-1185">Reference proteome</keyword>
<reference evidence="1 2" key="1">
    <citation type="journal article" date="2018" name="J. Microbiol.">
        <title>Baekduia soli gen. nov., sp. nov., a novel bacterium isolated from the soil of Baekdu Mountain and proposal of a novel family name, Baekduiaceae fam. nov.</title>
        <authorList>
            <person name="An D.S."/>
            <person name="Siddiqi M.Z."/>
            <person name="Kim K.H."/>
            <person name="Yu H.S."/>
            <person name="Im W.T."/>
        </authorList>
    </citation>
    <scope>NUCLEOTIDE SEQUENCE [LARGE SCALE GENOMIC DNA]</scope>
    <source>
        <strain evidence="1 2">BR7-21</strain>
    </source>
</reference>
<dbReference type="OrthoDB" id="5243564at2"/>